<keyword evidence="3" id="KW-0202">Cytokine</keyword>
<keyword evidence="4" id="KW-0964">Secreted</keyword>
<dbReference type="Proteomes" id="UP000002279">
    <property type="component" value="Chromosome 11"/>
</dbReference>
<dbReference type="eggNOG" id="ENOG502S2UJ">
    <property type="taxonomic scope" value="Eukaryota"/>
</dbReference>
<keyword evidence="8" id="KW-1185">Reference proteome</keyword>
<evidence type="ECO:0000256" key="4">
    <source>
        <dbReference type="ARBA" id="ARBA00022525"/>
    </source>
</evidence>
<name>K7EGJ1_ORNAN</name>
<dbReference type="GO" id="GO:0006954">
    <property type="term" value="P:inflammatory response"/>
    <property type="evidence" value="ECO:0007669"/>
    <property type="project" value="InterPro"/>
</dbReference>
<dbReference type="PRINTS" id="PR01932">
    <property type="entry name" value="INTRLEUKIN17"/>
</dbReference>
<dbReference type="Bgee" id="ENSOANG00000028903">
    <property type="expression patterns" value="Expressed in liver and 6 other cell types or tissues"/>
</dbReference>
<dbReference type="GO" id="GO:0005125">
    <property type="term" value="F:cytokine activity"/>
    <property type="evidence" value="ECO:0007669"/>
    <property type="project" value="UniProtKB-KW"/>
</dbReference>
<dbReference type="InParanoid" id="K7EGJ1"/>
<proteinExistence type="inferred from homology"/>
<dbReference type="OMA" id="EMYPSKY"/>
<dbReference type="InterPro" id="IPR029034">
    <property type="entry name" value="Cystine-knot_cytokine"/>
</dbReference>
<keyword evidence="5" id="KW-0732">Signal</keyword>
<evidence type="ECO:0000256" key="1">
    <source>
        <dbReference type="ARBA" id="ARBA00004613"/>
    </source>
</evidence>
<dbReference type="RefSeq" id="XP_028931634.1">
    <property type="nucleotide sequence ID" value="XM_029075801.1"/>
</dbReference>
<sequence length="176" mass="20375">MTVCSTLKPVKKSQGWPNGCYELHDTKAPERVWNQTGGRSNPWRKIPSIYLVEEVERLEQQQRKKRRHVKGKCHNSLPPSPSSYNLRSTSPWTYRINVDEDRYPQKLAFAECLCSGCIDLWSNRETLRMNSVLLEQSVLVLRRKPCPANPRLTSYELDHIMVPVGCTCLKPRMAYA</sequence>
<organism evidence="7 8">
    <name type="scientific">Ornithorhynchus anatinus</name>
    <name type="common">Duckbill platypus</name>
    <dbReference type="NCBI Taxonomy" id="9258"/>
    <lineage>
        <taxon>Eukaryota</taxon>
        <taxon>Metazoa</taxon>
        <taxon>Chordata</taxon>
        <taxon>Craniata</taxon>
        <taxon>Vertebrata</taxon>
        <taxon>Euteleostomi</taxon>
        <taxon>Mammalia</taxon>
        <taxon>Monotremata</taxon>
        <taxon>Ornithorhynchidae</taxon>
        <taxon>Ornithorhynchus</taxon>
    </lineage>
</organism>
<evidence type="ECO:0000256" key="6">
    <source>
        <dbReference type="SAM" id="MobiDB-lite"/>
    </source>
</evidence>
<gene>
    <name evidence="7" type="primary">LOC103171371</name>
</gene>
<evidence type="ECO:0000256" key="3">
    <source>
        <dbReference type="ARBA" id="ARBA00022514"/>
    </source>
</evidence>
<dbReference type="KEGG" id="oaa:103171371"/>
<evidence type="ECO:0008006" key="9">
    <source>
        <dbReference type="Google" id="ProtNLM"/>
    </source>
</evidence>
<reference evidence="7" key="3">
    <citation type="submission" date="2025-09" db="UniProtKB">
        <authorList>
            <consortium name="Ensembl"/>
        </authorList>
    </citation>
    <scope>IDENTIFICATION</scope>
    <source>
        <strain evidence="7">Glennie</strain>
    </source>
</reference>
<dbReference type="InterPro" id="IPR020440">
    <property type="entry name" value="IL-17_chr"/>
</dbReference>
<evidence type="ECO:0000256" key="5">
    <source>
        <dbReference type="ARBA" id="ARBA00022729"/>
    </source>
</evidence>
<accession>K7EGJ1</accession>
<dbReference type="InterPro" id="IPR010345">
    <property type="entry name" value="IL-17_fam"/>
</dbReference>
<evidence type="ECO:0000313" key="8">
    <source>
        <dbReference type="Proteomes" id="UP000002279"/>
    </source>
</evidence>
<dbReference type="Ensembl" id="ENSOANT00000041896.2">
    <property type="protein sequence ID" value="ENSOANP00000032648.1"/>
    <property type="gene ID" value="ENSOANG00000028903.2"/>
</dbReference>
<evidence type="ECO:0000256" key="2">
    <source>
        <dbReference type="ARBA" id="ARBA00007236"/>
    </source>
</evidence>
<dbReference type="GO" id="GO:0005615">
    <property type="term" value="C:extracellular space"/>
    <property type="evidence" value="ECO:0007669"/>
    <property type="project" value="UniProtKB-KW"/>
</dbReference>
<dbReference type="AlphaFoldDB" id="K7EGJ1"/>
<dbReference type="Gene3D" id="2.10.90.10">
    <property type="entry name" value="Cystine-knot cytokines"/>
    <property type="match status" value="1"/>
</dbReference>
<dbReference type="HOGENOM" id="CLU_121730_0_0_1"/>
<feature type="compositionally biased region" description="Basic residues" evidence="6">
    <location>
        <begin position="63"/>
        <end position="73"/>
    </location>
</feature>
<dbReference type="Pfam" id="PF06083">
    <property type="entry name" value="IL17"/>
    <property type="match status" value="1"/>
</dbReference>
<protein>
    <recommendedName>
        <fullName evidence="9">Interleukin 17C</fullName>
    </recommendedName>
</protein>
<comment type="similarity">
    <text evidence="2">Belongs to the IL-17 family.</text>
</comment>
<comment type="subcellular location">
    <subcellularLocation>
        <location evidence="1">Secreted</location>
    </subcellularLocation>
</comment>
<evidence type="ECO:0000313" key="7">
    <source>
        <dbReference type="Ensembl" id="ENSOANP00000032648.1"/>
    </source>
</evidence>
<dbReference type="SUPFAM" id="SSF57501">
    <property type="entry name" value="Cystine-knot cytokines"/>
    <property type="match status" value="1"/>
</dbReference>
<dbReference type="GeneID" id="103171371"/>
<feature type="region of interest" description="Disordered" evidence="6">
    <location>
        <begin position="61"/>
        <end position="84"/>
    </location>
</feature>
<dbReference type="OrthoDB" id="6038945at2759"/>
<reference evidence="7" key="2">
    <citation type="submission" date="2025-08" db="UniProtKB">
        <authorList>
            <consortium name="Ensembl"/>
        </authorList>
    </citation>
    <scope>IDENTIFICATION</scope>
    <source>
        <strain evidence="7">Glennie</strain>
    </source>
</reference>
<reference evidence="7 8" key="1">
    <citation type="journal article" date="2008" name="Nature">
        <title>Genome analysis of the platypus reveals unique signatures of evolution.</title>
        <authorList>
            <person name="Warren W.C."/>
            <person name="Hillier L.W."/>
            <person name="Marshall Graves J.A."/>
            <person name="Birney E."/>
            <person name="Ponting C.P."/>
            <person name="Grutzner F."/>
            <person name="Belov K."/>
            <person name="Miller W."/>
            <person name="Clarke L."/>
            <person name="Chinwalla A.T."/>
            <person name="Yang S.P."/>
            <person name="Heger A."/>
            <person name="Locke D.P."/>
            <person name="Miethke P."/>
            <person name="Waters P.D."/>
            <person name="Veyrunes F."/>
            <person name="Fulton L."/>
            <person name="Fulton B."/>
            <person name="Graves T."/>
            <person name="Wallis J."/>
            <person name="Puente X.S."/>
            <person name="Lopez-Otin C."/>
            <person name="Ordonez G.R."/>
            <person name="Eichler E.E."/>
            <person name="Chen L."/>
            <person name="Cheng Z."/>
            <person name="Deakin J.E."/>
            <person name="Alsop A."/>
            <person name="Thompson K."/>
            <person name="Kirby P."/>
            <person name="Papenfuss A.T."/>
            <person name="Wakefield M.J."/>
            <person name="Olender T."/>
            <person name="Lancet D."/>
            <person name="Huttley G.A."/>
            <person name="Smit A.F."/>
            <person name="Pask A."/>
            <person name="Temple-Smith P."/>
            <person name="Batzer M.A."/>
            <person name="Walker J.A."/>
            <person name="Konkel M.K."/>
            <person name="Harris R.S."/>
            <person name="Whittington C.M."/>
            <person name="Wong E.S."/>
            <person name="Gemmell N.J."/>
            <person name="Buschiazzo E."/>
            <person name="Vargas Jentzsch I.M."/>
            <person name="Merkel A."/>
            <person name="Schmitz J."/>
            <person name="Zemann A."/>
            <person name="Churakov G."/>
            <person name="Kriegs J.O."/>
            <person name="Brosius J."/>
            <person name="Murchison E.P."/>
            <person name="Sachidanandam R."/>
            <person name="Smith C."/>
            <person name="Hannon G.J."/>
            <person name="Tsend-Ayush E."/>
            <person name="McMillan D."/>
            <person name="Attenborough R."/>
            <person name="Rens W."/>
            <person name="Ferguson-Smith M."/>
            <person name="Lefevre C.M."/>
            <person name="Sharp J.A."/>
            <person name="Nicholas K.R."/>
            <person name="Ray D.A."/>
            <person name="Kube M."/>
            <person name="Reinhardt R."/>
            <person name="Pringle T.H."/>
            <person name="Taylor J."/>
            <person name="Jones R.C."/>
            <person name="Nixon B."/>
            <person name="Dacheux J.L."/>
            <person name="Niwa H."/>
            <person name="Sekita Y."/>
            <person name="Huang X."/>
            <person name="Stark A."/>
            <person name="Kheradpour P."/>
            <person name="Kellis M."/>
            <person name="Flicek P."/>
            <person name="Chen Y."/>
            <person name="Webber C."/>
            <person name="Hardison R."/>
            <person name="Nelson J."/>
            <person name="Hallsworth-Pepin K."/>
            <person name="Delehaunty K."/>
            <person name="Markovic C."/>
            <person name="Minx P."/>
            <person name="Feng Y."/>
            <person name="Kremitzki C."/>
            <person name="Mitreva M."/>
            <person name="Glasscock J."/>
            <person name="Wylie T."/>
            <person name="Wohldmann P."/>
            <person name="Thiru P."/>
            <person name="Nhan M.N."/>
            <person name="Pohl C.S."/>
            <person name="Smith S.M."/>
            <person name="Hou S."/>
            <person name="Nefedov M."/>
            <person name="de Jong P.J."/>
            <person name="Renfree M.B."/>
            <person name="Mardis E.R."/>
            <person name="Wilson R.K."/>
        </authorList>
    </citation>
    <scope>NUCLEOTIDE SEQUENCE [LARGE SCALE GENOMIC DNA]</scope>
    <source>
        <strain evidence="7 8">Glennie</strain>
    </source>
</reference>
<dbReference type="GeneTree" id="ENSGT00940000166375"/>
<dbReference type="STRING" id="9258.ENSOANP00000032648"/>